<evidence type="ECO:0000256" key="6">
    <source>
        <dbReference type="SAM" id="MobiDB-lite"/>
    </source>
</evidence>
<evidence type="ECO:0000256" key="1">
    <source>
        <dbReference type="ARBA" id="ARBA00004123"/>
    </source>
</evidence>
<keyword evidence="4" id="KW-0804">Transcription</keyword>
<feature type="region of interest" description="Disordered" evidence="6">
    <location>
        <begin position="1846"/>
        <end position="1870"/>
    </location>
</feature>
<dbReference type="InterPro" id="IPR007309">
    <property type="entry name" value="TFIIIC_Bblock-bd"/>
</dbReference>
<evidence type="ECO:0000256" key="4">
    <source>
        <dbReference type="ARBA" id="ARBA00023163"/>
    </source>
</evidence>
<dbReference type="GO" id="GO:0003677">
    <property type="term" value="F:DNA binding"/>
    <property type="evidence" value="ECO:0007669"/>
    <property type="project" value="UniProtKB-KW"/>
</dbReference>
<proteinExistence type="predicted"/>
<feature type="region of interest" description="Disordered" evidence="6">
    <location>
        <begin position="1006"/>
        <end position="1033"/>
    </location>
</feature>
<keyword evidence="3" id="KW-0238">DNA-binding</keyword>
<dbReference type="GO" id="GO:0006384">
    <property type="term" value="P:transcription initiation at RNA polymerase III promoter"/>
    <property type="evidence" value="ECO:0007669"/>
    <property type="project" value="InterPro"/>
</dbReference>
<feature type="compositionally biased region" description="Basic and acidic residues" evidence="6">
    <location>
        <begin position="1650"/>
        <end position="1662"/>
    </location>
</feature>
<reference evidence="10" key="1">
    <citation type="journal article" date="2020" name="Stud. Mycol.">
        <title>101 Dothideomycetes genomes: A test case for predicting lifestyles and emergence of pathogens.</title>
        <authorList>
            <person name="Haridas S."/>
            <person name="Albert R."/>
            <person name="Binder M."/>
            <person name="Bloem J."/>
            <person name="LaButti K."/>
            <person name="Salamov A."/>
            <person name="Andreopoulos B."/>
            <person name="Baker S."/>
            <person name="Barry K."/>
            <person name="Bills G."/>
            <person name="Bluhm B."/>
            <person name="Cannon C."/>
            <person name="Castanera R."/>
            <person name="Culley D."/>
            <person name="Daum C."/>
            <person name="Ezra D."/>
            <person name="Gonzalez J."/>
            <person name="Henrissat B."/>
            <person name="Kuo A."/>
            <person name="Liang C."/>
            <person name="Lipzen A."/>
            <person name="Lutzoni F."/>
            <person name="Magnuson J."/>
            <person name="Mondo S."/>
            <person name="Nolan M."/>
            <person name="Ohm R."/>
            <person name="Pangilinan J."/>
            <person name="Park H.-J."/>
            <person name="Ramirez L."/>
            <person name="Alfaro M."/>
            <person name="Sun H."/>
            <person name="Tritt A."/>
            <person name="Yoshinaga Y."/>
            <person name="Zwiers L.-H."/>
            <person name="Turgeon B."/>
            <person name="Goodwin S."/>
            <person name="Spatafora J."/>
            <person name="Crous P."/>
            <person name="Grigoriev I."/>
        </authorList>
    </citation>
    <scope>NUCLEOTIDE SEQUENCE [LARGE SCALE GENOMIC DNA]</scope>
    <source>
        <strain evidence="10">CBS 304.66</strain>
    </source>
</reference>
<feature type="compositionally biased region" description="Low complexity" evidence="6">
    <location>
        <begin position="1088"/>
        <end position="1102"/>
    </location>
</feature>
<feature type="compositionally biased region" description="Basic and acidic residues" evidence="6">
    <location>
        <begin position="853"/>
        <end position="866"/>
    </location>
</feature>
<feature type="compositionally biased region" description="Basic and acidic residues" evidence="6">
    <location>
        <begin position="1267"/>
        <end position="1288"/>
    </location>
</feature>
<feature type="compositionally biased region" description="Acidic residues" evidence="6">
    <location>
        <begin position="2472"/>
        <end position="2510"/>
    </location>
</feature>
<feature type="domain" description="Transcription factor tau subunit sfc3/Tfc3 C-terminal" evidence="8">
    <location>
        <begin position="1892"/>
        <end position="2315"/>
    </location>
</feature>
<feature type="region of interest" description="Disordered" evidence="6">
    <location>
        <begin position="2433"/>
        <end position="2510"/>
    </location>
</feature>
<feature type="compositionally biased region" description="Basic residues" evidence="6">
    <location>
        <begin position="612"/>
        <end position="622"/>
    </location>
</feature>
<dbReference type="GO" id="GO:0042791">
    <property type="term" value="P:5S class rRNA transcription by RNA polymerase III"/>
    <property type="evidence" value="ECO:0007669"/>
    <property type="project" value="TreeGrafter"/>
</dbReference>
<dbReference type="GO" id="GO:0000127">
    <property type="term" value="C:transcription factor TFIIIC complex"/>
    <property type="evidence" value="ECO:0007669"/>
    <property type="project" value="InterPro"/>
</dbReference>
<dbReference type="PANTHER" id="PTHR15180">
    <property type="entry name" value="GENERAL TRANSCRIPTION FACTOR 3C POLYPEPTIDE 1"/>
    <property type="match status" value="1"/>
</dbReference>
<feature type="compositionally biased region" description="Basic and acidic residues" evidence="6">
    <location>
        <begin position="201"/>
        <end position="211"/>
    </location>
</feature>
<evidence type="ECO:0000259" key="8">
    <source>
        <dbReference type="Pfam" id="PF20222"/>
    </source>
</evidence>
<evidence type="ECO:0000259" key="7">
    <source>
        <dbReference type="Pfam" id="PF04182"/>
    </source>
</evidence>
<feature type="region of interest" description="Disordered" evidence="6">
    <location>
        <begin position="807"/>
        <end position="990"/>
    </location>
</feature>
<feature type="region of interest" description="Disordered" evidence="6">
    <location>
        <begin position="737"/>
        <end position="779"/>
    </location>
</feature>
<feature type="compositionally biased region" description="Basic residues" evidence="6">
    <location>
        <begin position="1593"/>
        <end position="1613"/>
    </location>
</feature>
<dbReference type="PANTHER" id="PTHR15180:SF1">
    <property type="entry name" value="GENERAL TRANSCRIPTION FACTOR 3C POLYPEPTIDE 1"/>
    <property type="match status" value="1"/>
</dbReference>
<evidence type="ECO:0000256" key="3">
    <source>
        <dbReference type="ARBA" id="ARBA00023125"/>
    </source>
</evidence>
<keyword evidence="10" id="KW-1185">Reference proteome</keyword>
<comment type="subcellular location">
    <subcellularLocation>
        <location evidence="1">Nucleus</location>
    </subcellularLocation>
</comment>
<dbReference type="Pfam" id="PF04182">
    <property type="entry name" value="B-block_TFIIIC"/>
    <property type="match status" value="1"/>
</dbReference>
<dbReference type="InterPro" id="IPR046488">
    <property type="entry name" value="Sfc3/Tfc3_C"/>
</dbReference>
<feature type="compositionally biased region" description="Polar residues" evidence="6">
    <location>
        <begin position="913"/>
        <end position="962"/>
    </location>
</feature>
<dbReference type="OrthoDB" id="5403573at2759"/>
<gene>
    <name evidence="9" type="ORF">CC78DRAFT_620456</name>
</gene>
<feature type="domain" description="B-block binding subunit of TFIIIC" evidence="7">
    <location>
        <begin position="276"/>
        <end position="343"/>
    </location>
</feature>
<dbReference type="EMBL" id="ML986688">
    <property type="protein sequence ID" value="KAF2260160.1"/>
    <property type="molecule type" value="Genomic_DNA"/>
</dbReference>
<protein>
    <recommendedName>
        <fullName evidence="11">B-block binding subunit of TFIIIC domain-containing protein</fullName>
    </recommendedName>
</protein>
<evidence type="ECO:0000256" key="5">
    <source>
        <dbReference type="ARBA" id="ARBA00023242"/>
    </source>
</evidence>
<feature type="region of interest" description="Disordered" evidence="6">
    <location>
        <begin position="666"/>
        <end position="701"/>
    </location>
</feature>
<sequence>MRRRRPDGGVAKGVDELIEFLLSEIALCGAQGAGSEDFRRFIQKFYQDSDGKSLPFDNVRSSDHAPGGLGRAFYERIWDWVRNERDIRIAYRDEIRDLTLTEFEAFELQETGTNGADYVYEQRSGPGRKPKEPLQGKTRPSNRSTFRKVLQQRFRAEGYDSGKPSLSRSTEIFRSNAQENGVDRESLLRNRVSALPEEELSDHNVEKDTEPQKYSPCRVQGGERDSRKVPNNVTMKPPIFDDPSPITTAPRIYASQNRSWYAVAGHGMDLNQLPLMEYTLLTIIASHGEKGIEQPELVRISQQDKRSVPHRTDELARKGYIVKRPIQAKSARTSLCIHQKYVKKTPPKVDDVFKGSRTIVLSDFVYLLYEFLKPIGIVAVRDLRNRMGIPVPKWNGRAVRTSLLRLEETGFIKRLRARKTGSSCDWIVCIRLERAPNEIDIKNLNNRRRNHSALHSEPTEPILEEDDEGDSLYRDVDLDMLEEANAEDEEDNLQEITRFPPQWTPDLLISNIIFEYLDLVGVDGSDGASLRDRTMGKFWRRPAEAFLSRVTDFWEQSQPPHLRHLAIIRDTAVKREKKFVHYIYRTYDNFQRVVNVGQALWTSVSKEVKTKSSGRSKQHPRNRPILDQWGFHPISKSNFNRRIHSSSLTESRATLVLPRTVRHRDFNIHESSPQPRAAGRRSMPRVNNSVSKDPLPRDATSNMKMRKEGNRAATELKRIQKYAQKLAMGEFGQISPTSVLRTPGNEDGFSSLPKDISKSIKKKQRQTPTKKAPSFPLLTAEQREELGLAPTGRLGKTIEAKIKAYRKETGDPQGLPDNLFENQGDRKRHNIERRTKVTNQNSEDKDEDQMEDIVQHDRPDEAHSDEAAIQNSPSNAKELEAHQEYSTEENSLTLPPGSRNEATTLRRERASRSEWTTIMSTSAVNTTERAVHGQAQTEMDSTSYGPLSSEETSPPTDATSAPNIAGPTVSDLSNQNDLQAERGPVNQEPGFTQAYSFINSLKDKGALQSAEQTPVKRTAGEQSEETQSSQRHRCTEGYIPSSLAVHVGSLASNKSKRASVERIAGKANQDIQPPKQQIHTKHHVPATPAAANESVSENSAPAPETIIASIETPHHGLEDPISRNKSSTAAYRTQSQPRTPASNLQDRINEIIRQFTDRPHPGVYINPFATRPIPRGRPMKALMAIFKSERLKDFPWFLPDDFTPVEKKFRKSKKDTQQAKLKTNLQPKPLTARSRPITKAQRSRRSDQDAPTELHSSVLPRAGSTGDQHDSSNEKHEDRQSPAGEKRRCAALSREVVKDSQYRPNAASSMETNECDILPILDTATVRENRVVEQVIPQPSAPAEASSGPAWNAVNGLAQQHQKQLYQSPYLRQSFTRPSMEGEGSAEDRVPSHTLDNAQELSTISNVHSVRTPNRAAQAWNKRGVVLGGGTVWHFRVQIIVDILTLCNGVFPFNGEISQPFYTLWEQRVGENMPKPDRTTLTNTINSMVENNPPRLKKMMFHIPGFDRNVPVQKLIVTFINLTSSSPQVKELQRNIIASHPNKFYPIQIRHLVGPEPAPRRLQLPEIDASIDLGQIYPRAAFELDQKISASARQRKRIANNSKKKSAANRKRKATEVEDSQGPQTQTRAGRTKRLRLDTLNKTHIPGTSRFRDLRRNDERKKSNGIPGNQSDSSDDTPLANLRPRSVTARFDSLDNESGGFETFDAQNSKSLSHRRRLDGLLSALSNPSVRFYPTIGTFSTEFAIENTSHSLTKEISSQEIEVKTLKRIRIAEDEQHDAGEVPRKKLRIIRYLSKAKNSTLVDNAEDLLSSDEEVLSQRILNNRATIRRHPLPSLLERLAGLTGHQSQPLYIPPRKKQKNRRPWDSTRSARDFRERHERKLVKIPYPIDSFKKLLFALVIVSSMSAEEEQLDWKILESIYRSDIRFDLQKTKKIWLWIKDNMASQVDALTSSFQSCYLDAYEKGEVASLEDPETYDWEALVEWALKTCNFAGPSLADIQPHLPNFTVDVSNYELFDRAEWYQKSSSQKSRAETFFKFSFGCPIHNDVPSSKQDQDSALRARALVRSNIATPQSVYDADLAHQKMSTLGETLFAKQVTEMVEQKIIRLRKLKRLLPGRNYNFTAQFATQFRRPFDIEEFMEAAAYKKILDAAFSKTDPADRLVLVSRTARDGAVMALLSLLNLGMVKTAAKLPPIDNNVSSPRPKISVWGFAEGDYRHRFIDRKQLFWDIAVVPTSKYQFGNPLQPSAVPSTPLENITWVPLPNPPLPGKDNPDALLPIWSSIDGKSVTWPWWARVLNVVIQAMIFQPGVSAAEIYKHCTNGVAELFEVELVLSWLLSINAIKQIGSAAVNKGTFIVQGGFWAVFGDELKEGDDDWFADHVKRARKNQPWRPQHNTQFTETVREESGEILANDETVREAIFQNPGRQYRVFKKNGVEKMRDPPATTTAAEGAASQATAARTVEERQIAPTAESVEDNEDVDAEGEPDDMIDAEGEPDDMLDAEGESDDEIL</sequence>
<dbReference type="GO" id="GO:0005634">
    <property type="term" value="C:nucleus"/>
    <property type="evidence" value="ECO:0007669"/>
    <property type="project" value="UniProtKB-SubCell"/>
</dbReference>
<keyword evidence="5" id="KW-0539">Nucleus</keyword>
<comment type="caution">
    <text evidence="9">The sequence shown here is derived from an EMBL/GenBank/DDBJ whole genome shotgun (WGS) entry which is preliminary data.</text>
</comment>
<feature type="compositionally biased region" description="Basic and acidic residues" evidence="6">
    <location>
        <begin position="1112"/>
        <end position="1122"/>
    </location>
</feature>
<evidence type="ECO:0008006" key="11">
    <source>
        <dbReference type="Google" id="ProtNLM"/>
    </source>
</evidence>
<feature type="region of interest" description="Disordered" evidence="6">
    <location>
        <begin position="195"/>
        <end position="243"/>
    </location>
</feature>
<feature type="region of interest" description="Disordered" evidence="6">
    <location>
        <begin position="607"/>
        <end position="627"/>
    </location>
</feature>
<feature type="compositionally biased region" description="Polar residues" evidence="6">
    <location>
        <begin position="1123"/>
        <end position="1145"/>
    </location>
</feature>
<evidence type="ECO:0000313" key="10">
    <source>
        <dbReference type="Proteomes" id="UP000800093"/>
    </source>
</evidence>
<keyword evidence="2" id="KW-0597">Phosphoprotein</keyword>
<feature type="compositionally biased region" description="Low complexity" evidence="6">
    <location>
        <begin position="2443"/>
        <end position="2459"/>
    </location>
</feature>
<dbReference type="InterPro" id="IPR044210">
    <property type="entry name" value="Tfc3-like"/>
</dbReference>
<evidence type="ECO:0000256" key="2">
    <source>
        <dbReference type="ARBA" id="ARBA00022553"/>
    </source>
</evidence>
<dbReference type="Pfam" id="PF20222">
    <property type="entry name" value="DUF6581"/>
    <property type="match status" value="1"/>
</dbReference>
<accession>A0A9P4MWG3</accession>
<feature type="region of interest" description="Disordered" evidence="6">
    <location>
        <begin position="117"/>
        <end position="145"/>
    </location>
</feature>
<organism evidence="9 10">
    <name type="scientific">Lojkania enalia</name>
    <dbReference type="NCBI Taxonomy" id="147567"/>
    <lineage>
        <taxon>Eukaryota</taxon>
        <taxon>Fungi</taxon>
        <taxon>Dikarya</taxon>
        <taxon>Ascomycota</taxon>
        <taxon>Pezizomycotina</taxon>
        <taxon>Dothideomycetes</taxon>
        <taxon>Pleosporomycetidae</taxon>
        <taxon>Pleosporales</taxon>
        <taxon>Pleosporales incertae sedis</taxon>
        <taxon>Lojkania</taxon>
    </lineage>
</organism>
<feature type="region of interest" description="Disordered" evidence="6">
    <location>
        <begin position="1209"/>
        <end position="1310"/>
    </location>
</feature>
<evidence type="ECO:0000313" key="9">
    <source>
        <dbReference type="EMBL" id="KAF2260160.1"/>
    </source>
</evidence>
<feature type="region of interest" description="Disordered" evidence="6">
    <location>
        <begin position="1592"/>
        <end position="1681"/>
    </location>
</feature>
<dbReference type="Proteomes" id="UP000800093">
    <property type="component" value="Unassembled WGS sequence"/>
</dbReference>
<name>A0A9P4MWG3_9PLEO</name>
<feature type="region of interest" description="Disordered" evidence="6">
    <location>
        <begin position="1056"/>
        <end position="1145"/>
    </location>
</feature>